<dbReference type="EMBL" id="BBIO01000014">
    <property type="protein sequence ID" value="GAK46064.1"/>
    <property type="molecule type" value="Genomic_DNA"/>
</dbReference>
<comment type="caution">
    <text evidence="3">The sequence shown here is derived from an EMBL/GenBank/DDBJ whole genome shotgun (WGS) entry which is preliminary data.</text>
</comment>
<evidence type="ECO:0000313" key="3">
    <source>
        <dbReference type="EMBL" id="GAK46064.1"/>
    </source>
</evidence>
<dbReference type="Gene3D" id="3.40.30.10">
    <property type="entry name" value="Glutaredoxin"/>
    <property type="match status" value="1"/>
</dbReference>
<dbReference type="InterPro" id="IPR010987">
    <property type="entry name" value="Glutathione-S-Trfase_C-like"/>
</dbReference>
<sequence>MKLYYKPGACSLAPHIALRMAGLDFTLEKVDTQKKITESGADYLAVTPKGYVPALEIAGGEVLTEAPAVLQFIGDQKPESGLAPRPGTLERLRVQEHLNYVASELHKAYGPFFAAAPISDEVKPAALANIEKKLNYFETVLSDGRAYLTGGTFTVADSYFFVVTNWSNFIGLDLGKWPHIAGYMSRVSALPAVQDALKAEGLLAA</sequence>
<dbReference type="InterPro" id="IPR004046">
    <property type="entry name" value="GST_C"/>
</dbReference>
<dbReference type="PANTHER" id="PTHR44051:SF8">
    <property type="entry name" value="GLUTATHIONE S-TRANSFERASE GSTA"/>
    <property type="match status" value="1"/>
</dbReference>
<evidence type="ECO:0000313" key="4">
    <source>
        <dbReference type="Proteomes" id="UP000028702"/>
    </source>
</evidence>
<dbReference type="NCBIfam" id="NF007831">
    <property type="entry name" value="PRK10542.1"/>
    <property type="match status" value="1"/>
</dbReference>
<accession>A0A081BDE6</accession>
<protein>
    <submittedName>
        <fullName evidence="3">Glutathione S-transferase</fullName>
    </submittedName>
</protein>
<dbReference type="AlphaFoldDB" id="A0A081BDE6"/>
<dbReference type="SFLD" id="SFLDG00358">
    <property type="entry name" value="Main_(cytGST)"/>
    <property type="match status" value="1"/>
</dbReference>
<dbReference type="CDD" id="cd03188">
    <property type="entry name" value="GST_C_Beta"/>
    <property type="match status" value="1"/>
</dbReference>
<keyword evidence="3" id="KW-0808">Transferase</keyword>
<evidence type="ECO:0000259" key="1">
    <source>
        <dbReference type="PROSITE" id="PS50404"/>
    </source>
</evidence>
<gene>
    <name evidence="3" type="ORF">M2A_2563</name>
</gene>
<dbReference type="Proteomes" id="UP000028702">
    <property type="component" value="Unassembled WGS sequence"/>
</dbReference>
<feature type="domain" description="GST C-terminal" evidence="2">
    <location>
        <begin position="87"/>
        <end position="205"/>
    </location>
</feature>
<dbReference type="PROSITE" id="PS50405">
    <property type="entry name" value="GST_CTER"/>
    <property type="match status" value="1"/>
</dbReference>
<dbReference type="Pfam" id="PF13409">
    <property type="entry name" value="GST_N_2"/>
    <property type="match status" value="1"/>
</dbReference>
<dbReference type="GO" id="GO:0016740">
    <property type="term" value="F:transferase activity"/>
    <property type="evidence" value="ECO:0007669"/>
    <property type="project" value="UniProtKB-KW"/>
</dbReference>
<dbReference type="STRING" id="1333998.M2A_2563"/>
<dbReference type="SFLD" id="SFLDS00019">
    <property type="entry name" value="Glutathione_Transferase_(cytos"/>
    <property type="match status" value="1"/>
</dbReference>
<dbReference type="SFLD" id="SFLDG01150">
    <property type="entry name" value="Main.1:_Beta-like"/>
    <property type="match status" value="1"/>
</dbReference>
<proteinExistence type="predicted"/>
<dbReference type="RefSeq" id="WP_045448257.1">
    <property type="nucleotide sequence ID" value="NZ_BBIO01000014.1"/>
</dbReference>
<feature type="domain" description="GST N-terminal" evidence="1">
    <location>
        <begin position="1"/>
        <end position="81"/>
    </location>
</feature>
<dbReference type="CDD" id="cd03057">
    <property type="entry name" value="GST_N_Beta"/>
    <property type="match status" value="1"/>
</dbReference>
<dbReference type="InterPro" id="IPR004045">
    <property type="entry name" value="Glutathione_S-Trfase_N"/>
</dbReference>
<dbReference type="PANTHER" id="PTHR44051">
    <property type="entry name" value="GLUTATHIONE S-TRANSFERASE-RELATED"/>
    <property type="match status" value="1"/>
</dbReference>
<reference evidence="3 4" key="1">
    <citation type="submission" date="2014-07" db="EMBL/GenBank/DDBJ databases">
        <title>Tepidicaulis marinum gen. nov., sp. nov., a novel marine bacterium denitrifying nitrate to nitrous oxide strictly under microaerobic conditions.</title>
        <authorList>
            <person name="Takeuchi M."/>
            <person name="Yamagishi T."/>
            <person name="Kamagata Y."/>
            <person name="Oshima K."/>
            <person name="Hattori M."/>
            <person name="Katayama T."/>
            <person name="Hanada S."/>
            <person name="Tamaki H."/>
            <person name="Marumo K."/>
            <person name="Maeda H."/>
            <person name="Nedachi M."/>
            <person name="Iwasaki W."/>
            <person name="Suwa Y."/>
            <person name="Sakata S."/>
        </authorList>
    </citation>
    <scope>NUCLEOTIDE SEQUENCE [LARGE SCALE GENOMIC DNA]</scope>
    <source>
        <strain evidence="3 4">MA2</strain>
    </source>
</reference>
<keyword evidence="4" id="KW-1185">Reference proteome</keyword>
<dbReference type="eggNOG" id="COG0625">
    <property type="taxonomic scope" value="Bacteria"/>
</dbReference>
<evidence type="ECO:0000259" key="2">
    <source>
        <dbReference type="PROSITE" id="PS50405"/>
    </source>
</evidence>
<organism evidence="3 4">
    <name type="scientific">Tepidicaulis marinus</name>
    <dbReference type="NCBI Taxonomy" id="1333998"/>
    <lineage>
        <taxon>Bacteria</taxon>
        <taxon>Pseudomonadati</taxon>
        <taxon>Pseudomonadota</taxon>
        <taxon>Alphaproteobacteria</taxon>
        <taxon>Hyphomicrobiales</taxon>
        <taxon>Parvibaculaceae</taxon>
        <taxon>Tepidicaulis</taxon>
    </lineage>
</organism>
<dbReference type="PROSITE" id="PS50404">
    <property type="entry name" value="GST_NTER"/>
    <property type="match status" value="1"/>
</dbReference>
<name>A0A081BDE6_9HYPH</name>
<dbReference type="SUPFAM" id="SSF52833">
    <property type="entry name" value="Thioredoxin-like"/>
    <property type="match status" value="1"/>
</dbReference>
<dbReference type="InterPro" id="IPR040079">
    <property type="entry name" value="Glutathione_S-Trfase"/>
</dbReference>
<dbReference type="Pfam" id="PF00043">
    <property type="entry name" value="GST_C"/>
    <property type="match status" value="1"/>
</dbReference>
<dbReference type="SUPFAM" id="SSF47616">
    <property type="entry name" value="GST C-terminal domain-like"/>
    <property type="match status" value="1"/>
</dbReference>
<dbReference type="InterPro" id="IPR036282">
    <property type="entry name" value="Glutathione-S-Trfase_C_sf"/>
</dbReference>
<dbReference type="Gene3D" id="1.20.1050.10">
    <property type="match status" value="1"/>
</dbReference>
<dbReference type="InterPro" id="IPR036249">
    <property type="entry name" value="Thioredoxin-like_sf"/>
</dbReference>